<sequence>MWVYRPKYFLEVCRHYFLSARLSADKLTHDMVLRSLPMLMWFRFGVRMSASSLKRRLRIAVFTAIDKSSTWQDAVYVPSIQLYISRRSPLSSVSTNRR</sequence>
<dbReference type="EMBL" id="KI689611">
    <property type="protein sequence ID" value="ETK72357.1"/>
    <property type="molecule type" value="Genomic_DNA"/>
</dbReference>
<organism evidence="1">
    <name type="scientific">Phytophthora nicotianae</name>
    <name type="common">Potato buckeye rot agent</name>
    <name type="synonym">Phytophthora parasitica</name>
    <dbReference type="NCBI Taxonomy" id="4792"/>
    <lineage>
        <taxon>Eukaryota</taxon>
        <taxon>Sar</taxon>
        <taxon>Stramenopiles</taxon>
        <taxon>Oomycota</taxon>
        <taxon>Peronosporomycetes</taxon>
        <taxon>Peronosporales</taxon>
        <taxon>Peronosporaceae</taxon>
        <taxon>Phytophthora</taxon>
    </lineage>
</organism>
<reference evidence="1" key="1">
    <citation type="submission" date="2013-11" db="EMBL/GenBank/DDBJ databases">
        <title>The Genome Sequence of Phytophthora parasitica CJ02B3.</title>
        <authorList>
            <consortium name="The Broad Institute Genomics Platform"/>
            <person name="Russ C."/>
            <person name="Tyler B."/>
            <person name="Panabieres F."/>
            <person name="Shan W."/>
            <person name="Tripathy S."/>
            <person name="Grunwald N."/>
            <person name="Machado M."/>
            <person name="Johnson C.S."/>
            <person name="Arredondo F."/>
            <person name="Hong C."/>
            <person name="Coffey M."/>
            <person name="Young S.K."/>
            <person name="Zeng Q."/>
            <person name="Gargeya S."/>
            <person name="Fitzgerald M."/>
            <person name="Abouelleil A."/>
            <person name="Alvarado L."/>
            <person name="Chapman S.B."/>
            <person name="Gainer-Dewar J."/>
            <person name="Goldberg J."/>
            <person name="Griggs A."/>
            <person name="Gujja S."/>
            <person name="Hansen M."/>
            <person name="Howarth C."/>
            <person name="Imamovic A."/>
            <person name="Ireland A."/>
            <person name="Larimer J."/>
            <person name="McCowan C."/>
            <person name="Murphy C."/>
            <person name="Pearson M."/>
            <person name="Poon T.W."/>
            <person name="Priest M."/>
            <person name="Roberts A."/>
            <person name="Saif S."/>
            <person name="Shea T."/>
            <person name="Sykes S."/>
            <person name="Wortman J."/>
            <person name="Nusbaum C."/>
            <person name="Birren B."/>
        </authorList>
    </citation>
    <scope>NUCLEOTIDE SEQUENCE [LARGE SCALE GENOMIC DNA]</scope>
    <source>
        <strain evidence="1">CJ02B3</strain>
    </source>
</reference>
<dbReference type="AlphaFoldDB" id="W2FNJ9"/>
<name>W2FNJ9_PHYNI</name>
<accession>W2FNJ9</accession>
<evidence type="ECO:0000313" key="1">
    <source>
        <dbReference type="EMBL" id="ETK72357.1"/>
    </source>
</evidence>
<protein>
    <submittedName>
        <fullName evidence="1">Uncharacterized protein</fullName>
    </submittedName>
</protein>
<proteinExistence type="predicted"/>
<gene>
    <name evidence="1" type="ORF">L915_20537</name>
</gene>
<dbReference type="VEuPathDB" id="FungiDB:PPTG_24226"/>
<dbReference type="Proteomes" id="UP000053236">
    <property type="component" value="Unassembled WGS sequence"/>
</dbReference>